<reference evidence="3 4" key="1">
    <citation type="submission" date="2018-05" db="EMBL/GenBank/DDBJ databases">
        <title>Genomic Encyclopedia of Type Strains, Phase IV (KMG-V): Genome sequencing to study the core and pangenomes of soil and plant-associated prokaryotes.</title>
        <authorList>
            <person name="Whitman W."/>
        </authorList>
    </citation>
    <scope>NUCLEOTIDE SEQUENCE [LARGE SCALE GENOMIC DNA]</scope>
    <source>
        <strain evidence="3 4">PNA 200-10</strain>
    </source>
</reference>
<dbReference type="OrthoDB" id="9798763at2"/>
<evidence type="ECO:0000313" key="4">
    <source>
        <dbReference type="Proteomes" id="UP000245981"/>
    </source>
</evidence>
<evidence type="ECO:0000256" key="1">
    <source>
        <dbReference type="SAM" id="SignalP"/>
    </source>
</evidence>
<dbReference type="Gene3D" id="3.90.420.10">
    <property type="entry name" value="Oxidoreductase, molybdopterin-binding domain"/>
    <property type="match status" value="1"/>
</dbReference>
<organism evidence="3 4">
    <name type="scientific">Pantoea allii</name>
    <dbReference type="NCBI Taxonomy" id="574096"/>
    <lineage>
        <taxon>Bacteria</taxon>
        <taxon>Pseudomonadati</taxon>
        <taxon>Pseudomonadota</taxon>
        <taxon>Gammaproteobacteria</taxon>
        <taxon>Enterobacterales</taxon>
        <taxon>Erwiniaceae</taxon>
        <taxon>Pantoea</taxon>
    </lineage>
</organism>
<dbReference type="InterPro" id="IPR036374">
    <property type="entry name" value="OxRdtase_Mopterin-bd_sf"/>
</dbReference>
<feature type="domain" description="Oxidoreductase molybdopterin-binding" evidence="2">
    <location>
        <begin position="41"/>
        <end position="119"/>
    </location>
</feature>
<sequence>MTSKILVLLMCVILSPVALADSFKLVDGNTTETVSTTDLEKLPVASITTGTNFTPKATFTGVPFQDFLNKYNVRAKALRFFALDEYSYTVPVDELLKYHAILAYRKNDKFMPVSDLGPYVVIFPRDEHPELPRADVNAKTVWMISEVKVVK</sequence>
<dbReference type="RefSeq" id="WP_109718160.1">
    <property type="nucleotide sequence ID" value="NZ_QGHF01000011.1"/>
</dbReference>
<feature type="chain" id="PRO_5016038963" description="Oxidoreductase molybdopterin-binding domain-containing protein" evidence="1">
    <location>
        <begin position="21"/>
        <end position="151"/>
    </location>
</feature>
<keyword evidence="1" id="KW-0732">Signal</keyword>
<dbReference type="Pfam" id="PF00174">
    <property type="entry name" value="Oxidored_molyb"/>
    <property type="match status" value="1"/>
</dbReference>
<dbReference type="AlphaFoldDB" id="A0A2V2BC62"/>
<dbReference type="SUPFAM" id="SSF56524">
    <property type="entry name" value="Oxidoreductase molybdopterin-binding domain"/>
    <property type="match status" value="1"/>
</dbReference>
<protein>
    <recommendedName>
        <fullName evidence="2">Oxidoreductase molybdopterin-binding domain-containing protein</fullName>
    </recommendedName>
</protein>
<accession>A0A2V2BC62</accession>
<comment type="caution">
    <text evidence="3">The sequence shown here is derived from an EMBL/GenBank/DDBJ whole genome shotgun (WGS) entry which is preliminary data.</text>
</comment>
<dbReference type="EMBL" id="QGHF01000011">
    <property type="protein sequence ID" value="PWK94365.1"/>
    <property type="molecule type" value="Genomic_DNA"/>
</dbReference>
<evidence type="ECO:0000313" key="3">
    <source>
        <dbReference type="EMBL" id="PWK94365.1"/>
    </source>
</evidence>
<feature type="signal peptide" evidence="1">
    <location>
        <begin position="1"/>
        <end position="20"/>
    </location>
</feature>
<name>A0A2V2BC62_9GAMM</name>
<proteinExistence type="predicted"/>
<evidence type="ECO:0000259" key="2">
    <source>
        <dbReference type="Pfam" id="PF00174"/>
    </source>
</evidence>
<dbReference type="InterPro" id="IPR000572">
    <property type="entry name" value="OxRdtase_Mopterin-bd_dom"/>
</dbReference>
<gene>
    <name evidence="3" type="ORF">C7431_111102</name>
</gene>
<dbReference type="Proteomes" id="UP000245981">
    <property type="component" value="Unassembled WGS sequence"/>
</dbReference>